<proteinExistence type="predicted"/>
<dbReference type="eggNOG" id="COG0457">
    <property type="taxonomic scope" value="Bacteria"/>
</dbReference>
<reference evidence="1" key="1">
    <citation type="submission" date="2010-12" db="EMBL/GenBank/DDBJ databases">
        <title>Complete sequence of Rhodopseudomonas palustris DX-1.</title>
        <authorList>
            <consortium name="US DOE Joint Genome Institute"/>
            <person name="Lucas S."/>
            <person name="Copeland A."/>
            <person name="Lapidus A."/>
            <person name="Cheng J.-F."/>
            <person name="Goodwin L."/>
            <person name="Pitluck S."/>
            <person name="Misra M."/>
            <person name="Chertkov O."/>
            <person name="Detter J.C."/>
            <person name="Han C."/>
            <person name="Tapia R."/>
            <person name="Land M."/>
            <person name="Hauser L."/>
            <person name="Kyrpides N."/>
            <person name="Ivanova N."/>
            <person name="Ovchinnikova G."/>
            <person name="Logan B."/>
            <person name="Oda Y."/>
            <person name="Harwood C."/>
            <person name="Woyke T."/>
        </authorList>
    </citation>
    <scope>NUCLEOTIDE SEQUENCE [LARGE SCALE GENOMIC DNA]</scope>
    <source>
        <strain evidence="1">DX-1</strain>
    </source>
</reference>
<protein>
    <submittedName>
        <fullName evidence="1">UDP-N-acetylglucosamine--peptide N-acetylglucosaminyltransferase-like protein</fullName>
    </submittedName>
</protein>
<accession>E6VQ08</accession>
<dbReference type="BioCyc" id="RPAL652103:RPDX1_RS25220-MONOMER"/>
<evidence type="ECO:0000313" key="1">
    <source>
        <dbReference type="EMBL" id="ADU43685.1"/>
    </source>
</evidence>
<dbReference type="Proteomes" id="UP000001402">
    <property type="component" value="Chromosome"/>
</dbReference>
<keyword evidence="1" id="KW-0328">Glycosyltransferase</keyword>
<sequence>MRRAHRFRRERRFAEAASAFLDAEGLAPGDRDALFFHAVALKEAGNDVASVDAYRALLTRHPTFAPGWSLFGLLLRDLMNYSESIVALRRSLELQEDIATRNALVISLCKAGLIEEARKDGLRNLHLKDAAALKNAAASSVQSLRLNATVRPFDVKNRQRNIIAFSLWGDDPTYIDGAIINARMAPHIYYGWTVRVYCDQSVPSAAVADLRHAGAQIAMVCDPALKAIKPMWRFLVSDDPNVDWFICRDADSRLNCQELLAVEEWLRSKKPFHVMRDHIYHMDLMLAGMWGGAAGLLPNLQSLLMSQPKYFNDRFADQAFLMYEVWPLIRDHVCTHDTYYQFHNGREFPSAYRLPRPVHVGGSVKMQRTRPVQPVVSFSSQIGTQHAPSTGTKA</sequence>
<dbReference type="STRING" id="652103.Rpdx1_2078"/>
<evidence type="ECO:0000313" key="2">
    <source>
        <dbReference type="Proteomes" id="UP000001402"/>
    </source>
</evidence>
<dbReference type="Gene3D" id="1.25.40.10">
    <property type="entry name" value="Tetratricopeptide repeat domain"/>
    <property type="match status" value="1"/>
</dbReference>
<dbReference type="KEGG" id="rpx:Rpdx1_2078"/>
<dbReference type="GO" id="GO:0016757">
    <property type="term" value="F:glycosyltransferase activity"/>
    <property type="evidence" value="ECO:0007669"/>
    <property type="project" value="UniProtKB-KW"/>
</dbReference>
<dbReference type="InterPro" id="IPR011990">
    <property type="entry name" value="TPR-like_helical_dom_sf"/>
</dbReference>
<dbReference type="HOGENOM" id="CLU_051626_0_0_5"/>
<dbReference type="EMBL" id="CP002418">
    <property type="protein sequence ID" value="ADU43685.1"/>
    <property type="molecule type" value="Genomic_DNA"/>
</dbReference>
<dbReference type="AlphaFoldDB" id="E6VQ08"/>
<organism evidence="1 2">
    <name type="scientific">Rhodopseudomonas palustris (strain DX-1)</name>
    <dbReference type="NCBI Taxonomy" id="652103"/>
    <lineage>
        <taxon>Bacteria</taxon>
        <taxon>Pseudomonadati</taxon>
        <taxon>Pseudomonadota</taxon>
        <taxon>Alphaproteobacteria</taxon>
        <taxon>Hyphomicrobiales</taxon>
        <taxon>Nitrobacteraceae</taxon>
        <taxon>Rhodopseudomonas</taxon>
    </lineage>
</organism>
<gene>
    <name evidence="1" type="ordered locus">Rpdx1_2078</name>
</gene>
<name>E6VQ08_RHOPX</name>
<dbReference type="SUPFAM" id="SSF48452">
    <property type="entry name" value="TPR-like"/>
    <property type="match status" value="1"/>
</dbReference>
<keyword evidence="1" id="KW-0808">Transferase</keyword>